<evidence type="ECO:0008006" key="3">
    <source>
        <dbReference type="Google" id="ProtNLM"/>
    </source>
</evidence>
<sequence length="230" mass="26395">MNRIKISANQVARLNNLLLGTLIAFELVLLSIYLITVWLWGKSPAIIDFNGFQNLPSLFSAVQLFFVACGFMGLAFYRSYPGQKPSRRLAITVGLIIFYVSVIDETFKVHQHFYKPFCWLLIENCRSWYNIYIYLYIAIAIATLVLLFKDLKATWKFYPFAAFLVGFGIFTFLFGALGLELLKFQVLNTGYGAMEKLRIGLEEYLEMLGMTLALYGIGRFFTRRISDIDG</sequence>
<feature type="transmembrane region" description="Helical" evidence="1">
    <location>
        <begin position="160"/>
        <end position="184"/>
    </location>
</feature>
<reference evidence="2" key="1">
    <citation type="submission" date="2024-07" db="EMBL/GenBank/DDBJ databases">
        <authorList>
            <person name="Kim Y.J."/>
            <person name="Jeong J.Y."/>
        </authorList>
    </citation>
    <scope>NUCLEOTIDE SEQUENCE</scope>
    <source>
        <strain evidence="2">GIHE-MW2</strain>
    </source>
</reference>
<organism evidence="2">
    <name type="scientific">Planktothricoides raciborskii GIHE-MW2</name>
    <dbReference type="NCBI Taxonomy" id="2792601"/>
    <lineage>
        <taxon>Bacteria</taxon>
        <taxon>Bacillati</taxon>
        <taxon>Cyanobacteriota</taxon>
        <taxon>Cyanophyceae</taxon>
        <taxon>Oscillatoriophycideae</taxon>
        <taxon>Oscillatoriales</taxon>
        <taxon>Oscillatoriaceae</taxon>
        <taxon>Planktothricoides</taxon>
    </lineage>
</organism>
<keyword evidence="1" id="KW-0812">Transmembrane</keyword>
<dbReference type="EMBL" id="CP159837">
    <property type="protein sequence ID" value="XCM35217.1"/>
    <property type="molecule type" value="Genomic_DNA"/>
</dbReference>
<keyword evidence="1" id="KW-0472">Membrane</keyword>
<protein>
    <recommendedName>
        <fullName evidence="3">ABC transporter permease</fullName>
    </recommendedName>
</protein>
<proteinExistence type="predicted"/>
<keyword evidence="1" id="KW-1133">Transmembrane helix</keyword>
<feature type="transmembrane region" description="Helical" evidence="1">
    <location>
        <begin position="89"/>
        <end position="107"/>
    </location>
</feature>
<dbReference type="AlphaFoldDB" id="A0AAU8JAG6"/>
<accession>A0AAU8JAG6</accession>
<evidence type="ECO:0000313" key="2">
    <source>
        <dbReference type="EMBL" id="XCM35217.1"/>
    </source>
</evidence>
<name>A0AAU8JAG6_9CYAN</name>
<feature type="transmembrane region" description="Helical" evidence="1">
    <location>
        <begin position="127"/>
        <end position="148"/>
    </location>
</feature>
<feature type="transmembrane region" description="Helical" evidence="1">
    <location>
        <begin position="58"/>
        <end position="77"/>
    </location>
</feature>
<gene>
    <name evidence="2" type="ORF">ABWT76_003876</name>
</gene>
<feature type="transmembrane region" description="Helical" evidence="1">
    <location>
        <begin position="12"/>
        <end position="38"/>
    </location>
</feature>
<feature type="transmembrane region" description="Helical" evidence="1">
    <location>
        <begin position="204"/>
        <end position="222"/>
    </location>
</feature>
<evidence type="ECO:0000256" key="1">
    <source>
        <dbReference type="SAM" id="Phobius"/>
    </source>
</evidence>
<dbReference type="RefSeq" id="WP_054467199.1">
    <property type="nucleotide sequence ID" value="NZ_CP159837.1"/>
</dbReference>